<keyword evidence="1" id="KW-0732">Signal</keyword>
<comment type="caution">
    <text evidence="2">The sequence shown here is derived from an EMBL/GenBank/DDBJ whole genome shotgun (WGS) entry which is preliminary data.</text>
</comment>
<accession>A0A9X3CAS3</accession>
<keyword evidence="3" id="KW-1185">Reference proteome</keyword>
<evidence type="ECO:0000256" key="1">
    <source>
        <dbReference type="SAM" id="SignalP"/>
    </source>
</evidence>
<protein>
    <recommendedName>
        <fullName evidence="4">Lipoprotein</fullName>
    </recommendedName>
</protein>
<name>A0A9X3CAS3_9FLAO</name>
<organism evidence="2 3">
    <name type="scientific">Flavobacterium frigoritolerans</name>
    <dbReference type="NCBI Taxonomy" id="2987686"/>
    <lineage>
        <taxon>Bacteria</taxon>
        <taxon>Pseudomonadati</taxon>
        <taxon>Bacteroidota</taxon>
        <taxon>Flavobacteriia</taxon>
        <taxon>Flavobacteriales</taxon>
        <taxon>Flavobacteriaceae</taxon>
        <taxon>Flavobacterium</taxon>
    </lineage>
</organism>
<dbReference type="EMBL" id="JAOZEV010000044">
    <property type="protein sequence ID" value="MCV9934712.1"/>
    <property type="molecule type" value="Genomic_DNA"/>
</dbReference>
<reference evidence="2" key="1">
    <citation type="submission" date="2022-10" db="EMBL/GenBank/DDBJ databases">
        <title>Two novel species of Flavobacterium.</title>
        <authorList>
            <person name="Liu Q."/>
            <person name="Xin Y.-H."/>
        </authorList>
    </citation>
    <scope>NUCLEOTIDE SEQUENCE</scope>
    <source>
        <strain evidence="2">LS1R47</strain>
    </source>
</reference>
<evidence type="ECO:0008006" key="4">
    <source>
        <dbReference type="Google" id="ProtNLM"/>
    </source>
</evidence>
<feature type="chain" id="PRO_5040844063" description="Lipoprotein" evidence="1">
    <location>
        <begin position="23"/>
        <end position="228"/>
    </location>
</feature>
<proteinExistence type="predicted"/>
<evidence type="ECO:0000313" key="2">
    <source>
        <dbReference type="EMBL" id="MCV9934712.1"/>
    </source>
</evidence>
<feature type="signal peptide" evidence="1">
    <location>
        <begin position="1"/>
        <end position="22"/>
    </location>
</feature>
<evidence type="ECO:0000313" key="3">
    <source>
        <dbReference type="Proteomes" id="UP001151133"/>
    </source>
</evidence>
<dbReference type="PROSITE" id="PS51257">
    <property type="entry name" value="PROKAR_LIPOPROTEIN"/>
    <property type="match status" value="1"/>
</dbReference>
<dbReference type="AlphaFoldDB" id="A0A9X3CAS3"/>
<gene>
    <name evidence="2" type="ORF">OIU80_20750</name>
</gene>
<sequence>MKKIIYSILLLTVTNSVFISCAKDEQIVKQIEEKNKIELTDYGFFHNEGLSLYYKSQNGFRETNTDVIIQKITTQLENKYPKEFSNVDISDVKNAFKNTDIQKFNIVSFWNSKKEELYLNNKLSPKIGGLVDKILKEEMSHEQYMLEIQKFRKENTLDTSEQNSLIIFENVLESSKQYWSSHNSHKLTARPGSQAIIADGMGALMFVYSGPLSIIAGCATSLFVNEAL</sequence>
<dbReference type="Proteomes" id="UP001151133">
    <property type="component" value="Unassembled WGS sequence"/>
</dbReference>
<dbReference type="RefSeq" id="WP_264288871.1">
    <property type="nucleotide sequence ID" value="NZ_JAOZEV010000044.1"/>
</dbReference>